<name>A0A7S9H0V6_9BRAD</name>
<dbReference type="Proteomes" id="UP000594621">
    <property type="component" value="Chromosome"/>
</dbReference>
<dbReference type="RefSeq" id="WP_195802533.1">
    <property type="nucleotide sequence ID" value="NZ_CP061379.1"/>
</dbReference>
<protein>
    <submittedName>
        <fullName evidence="3">Uncharacterized protein</fullName>
    </submittedName>
</protein>
<gene>
    <name evidence="3" type="ORF">IC761_07000</name>
</gene>
<dbReference type="KEGG" id="bcou:IC761_07000"/>
<dbReference type="AlphaFoldDB" id="A0A7S9H0V6"/>
<evidence type="ECO:0000256" key="2">
    <source>
        <dbReference type="SAM" id="SignalP"/>
    </source>
</evidence>
<keyword evidence="4" id="KW-1185">Reference proteome</keyword>
<reference evidence="3 4" key="1">
    <citation type="submission" date="2020-09" db="EMBL/GenBank/DDBJ databases">
        <title>Complete genomes of bradyrhizobia occurring on native shrubby legumes in Australia.</title>
        <authorList>
            <person name="Lafay B."/>
        </authorList>
    </citation>
    <scope>NUCLEOTIDE SEQUENCE [LARGE SCALE GENOMIC DNA]</scope>
    <source>
        <strain evidence="3 4">BDV5040</strain>
    </source>
</reference>
<feature type="compositionally biased region" description="Low complexity" evidence="1">
    <location>
        <begin position="17"/>
        <end position="29"/>
    </location>
</feature>
<organism evidence="3 4">
    <name type="scientific">Bradyrhizobium commune</name>
    <dbReference type="NCBI Taxonomy" id="83627"/>
    <lineage>
        <taxon>Bacteria</taxon>
        <taxon>Pseudomonadati</taxon>
        <taxon>Pseudomonadota</taxon>
        <taxon>Alphaproteobacteria</taxon>
        <taxon>Hyphomicrobiales</taxon>
        <taxon>Nitrobacteraceae</taxon>
        <taxon>Bradyrhizobium</taxon>
    </lineage>
</organism>
<proteinExistence type="predicted"/>
<accession>A0A7S9H0V6</accession>
<evidence type="ECO:0000313" key="3">
    <source>
        <dbReference type="EMBL" id="QPF93014.1"/>
    </source>
</evidence>
<sequence length="78" mass="8223">MNVRTFCGALILAGSIAAAQPTSSQAQTTDPAASVPKQVTTPAPGAAAPNTNTNPTKHRHWRHRGGSHPHYGSRRVRT</sequence>
<keyword evidence="2" id="KW-0732">Signal</keyword>
<feature type="compositionally biased region" description="Basic residues" evidence="1">
    <location>
        <begin position="56"/>
        <end position="78"/>
    </location>
</feature>
<feature type="region of interest" description="Disordered" evidence="1">
    <location>
        <begin position="17"/>
        <end position="78"/>
    </location>
</feature>
<evidence type="ECO:0000256" key="1">
    <source>
        <dbReference type="SAM" id="MobiDB-lite"/>
    </source>
</evidence>
<evidence type="ECO:0000313" key="4">
    <source>
        <dbReference type="Proteomes" id="UP000594621"/>
    </source>
</evidence>
<dbReference type="EMBL" id="CP061379">
    <property type="protein sequence ID" value="QPF93014.1"/>
    <property type="molecule type" value="Genomic_DNA"/>
</dbReference>
<feature type="signal peptide" evidence="2">
    <location>
        <begin position="1"/>
        <end position="26"/>
    </location>
</feature>
<feature type="chain" id="PRO_5032834053" evidence="2">
    <location>
        <begin position="27"/>
        <end position="78"/>
    </location>
</feature>
<feature type="compositionally biased region" description="Low complexity" evidence="1">
    <location>
        <begin position="40"/>
        <end position="55"/>
    </location>
</feature>